<comment type="caution">
    <text evidence="8">The sequence shown here is derived from an EMBL/GenBank/DDBJ whole genome shotgun (WGS) entry which is preliminary data.</text>
</comment>
<dbReference type="PROSITE" id="PS50109">
    <property type="entry name" value="HIS_KIN"/>
    <property type="match status" value="1"/>
</dbReference>
<accession>A0ABU7M1E0</accession>
<keyword evidence="5 8" id="KW-0418">Kinase</keyword>
<dbReference type="SUPFAM" id="SSF55874">
    <property type="entry name" value="ATPase domain of HSP90 chaperone/DNA topoisomerase II/histidine kinase"/>
    <property type="match status" value="1"/>
</dbReference>
<name>A0ABU7M1E0_9PROT</name>
<evidence type="ECO:0000259" key="7">
    <source>
        <dbReference type="PROSITE" id="PS50109"/>
    </source>
</evidence>
<dbReference type="Pfam" id="PF00512">
    <property type="entry name" value="HisKA"/>
    <property type="match status" value="1"/>
</dbReference>
<evidence type="ECO:0000256" key="6">
    <source>
        <dbReference type="SAM" id="Phobius"/>
    </source>
</evidence>
<keyword evidence="6" id="KW-0472">Membrane</keyword>
<evidence type="ECO:0000256" key="2">
    <source>
        <dbReference type="ARBA" id="ARBA00012438"/>
    </source>
</evidence>
<comment type="catalytic activity">
    <reaction evidence="1">
        <text>ATP + protein L-histidine = ADP + protein N-phospho-L-histidine.</text>
        <dbReference type="EC" id="2.7.13.3"/>
    </reaction>
</comment>
<dbReference type="InterPro" id="IPR003661">
    <property type="entry name" value="HisK_dim/P_dom"/>
</dbReference>
<dbReference type="Gene3D" id="1.10.287.130">
    <property type="match status" value="1"/>
</dbReference>
<protein>
    <recommendedName>
        <fullName evidence="2">histidine kinase</fullName>
        <ecNumber evidence="2">2.7.13.3</ecNumber>
    </recommendedName>
</protein>
<dbReference type="Gene3D" id="3.30.565.10">
    <property type="entry name" value="Histidine kinase-like ATPase, C-terminal domain"/>
    <property type="match status" value="1"/>
</dbReference>
<dbReference type="CDD" id="cd00082">
    <property type="entry name" value="HisKA"/>
    <property type="match status" value="1"/>
</dbReference>
<organism evidence="8 9">
    <name type="scientific">Hyphobacterium marinum</name>
    <dbReference type="NCBI Taxonomy" id="3116574"/>
    <lineage>
        <taxon>Bacteria</taxon>
        <taxon>Pseudomonadati</taxon>
        <taxon>Pseudomonadota</taxon>
        <taxon>Alphaproteobacteria</taxon>
        <taxon>Maricaulales</taxon>
        <taxon>Maricaulaceae</taxon>
        <taxon>Hyphobacterium</taxon>
    </lineage>
</organism>
<reference evidence="8 9" key="1">
    <citation type="submission" date="2024-01" db="EMBL/GenBank/DDBJ databases">
        <title>Hyphobacterium bacterium isolated from marine sediment.</title>
        <authorList>
            <person name="Zhao S."/>
        </authorList>
    </citation>
    <scope>NUCLEOTIDE SEQUENCE [LARGE SCALE GENOMIC DNA]</scope>
    <source>
        <strain evidence="8 9">Y60-23</strain>
    </source>
</reference>
<sequence length="545" mass="56681">MAGLALCASSIMAASGLEPLAAGVAVASAALPGLLGLVVARRLHEEFSRFALALVWTALAAGIAAASGGLTGAGAVAFLLPVAAAASYGSRRPVVEAAALSGITAIAVGGLQYGGFLPQPPGALLVFQHGFPAATLFIALGFGVAGLRAIAAHDRFRAEADRFALRSAAFDAAPSALAICRDGEIAAVSQGLHTLVPGLPRRLDGLSFSDLGFDEDDRNRLKRYDPARGLSSDIEIRGAGGRAAPVKIDAVQLNDAWVAALSPAPSGDAQLAVERDAAISETRAKSEFLASVSHEIRTPLNAIIGFSDVMKSRLFGPMPARYAEYADLIHESGRHLLELIGDVLDISKIEADRYELSREDFDARDVVDICAKLLRQRAEDARINLDVDLPDEALPVHADRKALRQILLNLLSNAVKFTPEGGAVIAMARREGDNLIVAVGDSGVGISKDDIDRLGRPYTQGSSAGTTDERGTGLGLSLVRSLAELHGGDMKIESRLGEGTTVTIRLPVVAETATPAEDDVPLEVHERIARAQAAGDALASAAGGS</sequence>
<evidence type="ECO:0000256" key="1">
    <source>
        <dbReference type="ARBA" id="ARBA00000085"/>
    </source>
</evidence>
<dbReference type="RefSeq" id="WP_330197061.1">
    <property type="nucleotide sequence ID" value="NZ_JAZDRO010000005.1"/>
</dbReference>
<keyword evidence="6" id="KW-0812">Transmembrane</keyword>
<dbReference type="EMBL" id="JAZDRO010000005">
    <property type="protein sequence ID" value="MEE2567347.1"/>
    <property type="molecule type" value="Genomic_DNA"/>
</dbReference>
<feature type="transmembrane region" description="Helical" evidence="6">
    <location>
        <begin position="94"/>
        <end position="114"/>
    </location>
</feature>
<keyword evidence="9" id="KW-1185">Reference proteome</keyword>
<gene>
    <name evidence="8" type="ORF">V0U35_11725</name>
</gene>
<dbReference type="InterPro" id="IPR036097">
    <property type="entry name" value="HisK_dim/P_sf"/>
</dbReference>
<evidence type="ECO:0000256" key="3">
    <source>
        <dbReference type="ARBA" id="ARBA00022553"/>
    </source>
</evidence>
<dbReference type="GO" id="GO:0016301">
    <property type="term" value="F:kinase activity"/>
    <property type="evidence" value="ECO:0007669"/>
    <property type="project" value="UniProtKB-KW"/>
</dbReference>
<feature type="domain" description="Histidine kinase" evidence="7">
    <location>
        <begin position="291"/>
        <end position="510"/>
    </location>
</feature>
<dbReference type="EC" id="2.7.13.3" evidence="2"/>
<feature type="transmembrane region" description="Helical" evidence="6">
    <location>
        <begin position="53"/>
        <end position="82"/>
    </location>
</feature>
<dbReference type="InterPro" id="IPR004358">
    <property type="entry name" value="Sig_transdc_His_kin-like_C"/>
</dbReference>
<dbReference type="PRINTS" id="PR00344">
    <property type="entry name" value="BCTRLSENSOR"/>
</dbReference>
<evidence type="ECO:0000256" key="4">
    <source>
        <dbReference type="ARBA" id="ARBA00022679"/>
    </source>
</evidence>
<dbReference type="SUPFAM" id="SSF47384">
    <property type="entry name" value="Homodimeric domain of signal transducing histidine kinase"/>
    <property type="match status" value="1"/>
</dbReference>
<evidence type="ECO:0000313" key="8">
    <source>
        <dbReference type="EMBL" id="MEE2567347.1"/>
    </source>
</evidence>
<dbReference type="CDD" id="cd16922">
    <property type="entry name" value="HATPase_EvgS-ArcB-TorS-like"/>
    <property type="match status" value="1"/>
</dbReference>
<keyword evidence="6" id="KW-1133">Transmembrane helix</keyword>
<keyword evidence="3" id="KW-0597">Phosphoprotein</keyword>
<dbReference type="Pfam" id="PF02518">
    <property type="entry name" value="HATPase_c"/>
    <property type="match status" value="1"/>
</dbReference>
<dbReference type="PANTHER" id="PTHR43047">
    <property type="entry name" value="TWO-COMPONENT HISTIDINE PROTEIN KINASE"/>
    <property type="match status" value="1"/>
</dbReference>
<dbReference type="PANTHER" id="PTHR43047:SF72">
    <property type="entry name" value="OSMOSENSING HISTIDINE PROTEIN KINASE SLN1"/>
    <property type="match status" value="1"/>
</dbReference>
<keyword evidence="4" id="KW-0808">Transferase</keyword>
<proteinExistence type="predicted"/>
<dbReference type="Proteomes" id="UP001310692">
    <property type="component" value="Unassembled WGS sequence"/>
</dbReference>
<evidence type="ECO:0000313" key="9">
    <source>
        <dbReference type="Proteomes" id="UP001310692"/>
    </source>
</evidence>
<dbReference type="InterPro" id="IPR003594">
    <property type="entry name" value="HATPase_dom"/>
</dbReference>
<dbReference type="SMART" id="SM00388">
    <property type="entry name" value="HisKA"/>
    <property type="match status" value="1"/>
</dbReference>
<dbReference type="SMART" id="SM00387">
    <property type="entry name" value="HATPase_c"/>
    <property type="match status" value="1"/>
</dbReference>
<feature type="transmembrane region" description="Helical" evidence="6">
    <location>
        <begin position="126"/>
        <end position="147"/>
    </location>
</feature>
<dbReference type="InterPro" id="IPR005467">
    <property type="entry name" value="His_kinase_dom"/>
</dbReference>
<dbReference type="InterPro" id="IPR036890">
    <property type="entry name" value="HATPase_C_sf"/>
</dbReference>
<evidence type="ECO:0000256" key="5">
    <source>
        <dbReference type="ARBA" id="ARBA00022777"/>
    </source>
</evidence>